<evidence type="ECO:0000256" key="2">
    <source>
        <dbReference type="SAM" id="SignalP"/>
    </source>
</evidence>
<dbReference type="InterPro" id="IPR002353">
    <property type="entry name" value="AntifreezeII"/>
</dbReference>
<feature type="domain" description="C-type lectin" evidence="3">
    <location>
        <begin position="45"/>
        <end position="164"/>
    </location>
</feature>
<reference evidence="4" key="2">
    <citation type="submission" date="2025-09" db="UniProtKB">
        <authorList>
            <consortium name="Ensembl"/>
        </authorList>
    </citation>
    <scope>IDENTIFICATION</scope>
</reference>
<accession>A0A3B3USW4</accession>
<protein>
    <submittedName>
        <fullName evidence="4">Ladderlectin-like</fullName>
    </submittedName>
</protein>
<dbReference type="GeneTree" id="ENSGT00940000164599"/>
<evidence type="ECO:0000256" key="1">
    <source>
        <dbReference type="ARBA" id="ARBA00023157"/>
    </source>
</evidence>
<feature type="signal peptide" evidence="2">
    <location>
        <begin position="1"/>
        <end position="19"/>
    </location>
</feature>
<dbReference type="AlphaFoldDB" id="A0A3B3USW4"/>
<dbReference type="CDD" id="cd00037">
    <property type="entry name" value="CLECT"/>
    <property type="match status" value="1"/>
</dbReference>
<dbReference type="InterPro" id="IPR016187">
    <property type="entry name" value="CTDL_fold"/>
</dbReference>
<evidence type="ECO:0000313" key="4">
    <source>
        <dbReference type="Ensembl" id="ENSPLAP00000015958.1"/>
    </source>
</evidence>
<dbReference type="Ensembl" id="ENSPLAT00000024751.1">
    <property type="protein sequence ID" value="ENSPLAP00000015958.1"/>
    <property type="gene ID" value="ENSPLAG00000019999.1"/>
</dbReference>
<dbReference type="InterPro" id="IPR001304">
    <property type="entry name" value="C-type_lectin-like"/>
</dbReference>
<dbReference type="Gene3D" id="3.10.100.10">
    <property type="entry name" value="Mannose-Binding Protein A, subunit A"/>
    <property type="match status" value="1"/>
</dbReference>
<keyword evidence="2" id="KW-0732">Signal</keyword>
<dbReference type="PROSITE" id="PS00615">
    <property type="entry name" value="C_TYPE_LECTIN_1"/>
    <property type="match status" value="1"/>
</dbReference>
<dbReference type="SUPFAM" id="SSF56436">
    <property type="entry name" value="C-type lectin-like"/>
    <property type="match status" value="1"/>
</dbReference>
<sequence length="171" mass="19281">MKLLTVSILLFALLALSCAAGTSLWTIQNHVVKRTTSCPSGWTLYRSRCFRYFSSAYTWAQAERNCISMGGNLASVHSSEEYHEIQSLIMRATYAMKVTWIGGSDATEVSTWSWSDGSLMTFTNWCPGEPNNGGWNQDCMQMNYSGEKCWDDYRCSFSLPSVCVLKNSKRN</sequence>
<dbReference type="InterPro" id="IPR050111">
    <property type="entry name" value="C-type_lectin/snaclec_domain"/>
</dbReference>
<dbReference type="Proteomes" id="UP000261500">
    <property type="component" value="Unplaced"/>
</dbReference>
<dbReference type="InterPro" id="IPR018378">
    <property type="entry name" value="C-type_lectin_CS"/>
</dbReference>
<proteinExistence type="predicted"/>
<keyword evidence="5" id="KW-1185">Reference proteome</keyword>
<dbReference type="PROSITE" id="PS51257">
    <property type="entry name" value="PROKAR_LIPOPROTEIN"/>
    <property type="match status" value="1"/>
</dbReference>
<keyword evidence="1" id="KW-1015">Disulfide bond</keyword>
<dbReference type="PANTHER" id="PTHR22803">
    <property type="entry name" value="MANNOSE, PHOSPHOLIPASE, LECTIN RECEPTOR RELATED"/>
    <property type="match status" value="1"/>
</dbReference>
<reference evidence="4" key="1">
    <citation type="submission" date="2025-08" db="UniProtKB">
        <authorList>
            <consortium name="Ensembl"/>
        </authorList>
    </citation>
    <scope>IDENTIFICATION</scope>
</reference>
<feature type="chain" id="PRO_5017295128" evidence="2">
    <location>
        <begin position="20"/>
        <end position="171"/>
    </location>
</feature>
<organism evidence="4 5">
    <name type="scientific">Poecilia latipinna</name>
    <name type="common">sailfin molly</name>
    <dbReference type="NCBI Taxonomy" id="48699"/>
    <lineage>
        <taxon>Eukaryota</taxon>
        <taxon>Metazoa</taxon>
        <taxon>Chordata</taxon>
        <taxon>Craniata</taxon>
        <taxon>Vertebrata</taxon>
        <taxon>Euteleostomi</taxon>
        <taxon>Actinopterygii</taxon>
        <taxon>Neopterygii</taxon>
        <taxon>Teleostei</taxon>
        <taxon>Neoteleostei</taxon>
        <taxon>Acanthomorphata</taxon>
        <taxon>Ovalentaria</taxon>
        <taxon>Atherinomorphae</taxon>
        <taxon>Cyprinodontiformes</taxon>
        <taxon>Poeciliidae</taxon>
        <taxon>Poeciliinae</taxon>
        <taxon>Poecilia</taxon>
    </lineage>
</organism>
<name>A0A3B3USW4_9TELE</name>
<dbReference type="InterPro" id="IPR016186">
    <property type="entry name" value="C-type_lectin-like/link_sf"/>
</dbReference>
<dbReference type="STRING" id="48699.ENSPLAP00000015958"/>
<evidence type="ECO:0000313" key="5">
    <source>
        <dbReference type="Proteomes" id="UP000261500"/>
    </source>
</evidence>
<dbReference type="Pfam" id="PF00059">
    <property type="entry name" value="Lectin_C"/>
    <property type="match status" value="1"/>
</dbReference>
<evidence type="ECO:0000259" key="3">
    <source>
        <dbReference type="PROSITE" id="PS50041"/>
    </source>
</evidence>
<dbReference type="SMART" id="SM00034">
    <property type="entry name" value="CLECT"/>
    <property type="match status" value="1"/>
</dbReference>
<dbReference type="PRINTS" id="PR00356">
    <property type="entry name" value="ANTIFREEZEII"/>
</dbReference>
<dbReference type="PROSITE" id="PS50041">
    <property type="entry name" value="C_TYPE_LECTIN_2"/>
    <property type="match status" value="1"/>
</dbReference>